<dbReference type="InterPro" id="IPR016181">
    <property type="entry name" value="Acyl_CoA_acyltransferase"/>
</dbReference>
<dbReference type="OrthoDB" id="47017at2759"/>
<feature type="signal peptide" evidence="12">
    <location>
        <begin position="1"/>
        <end position="21"/>
    </location>
</feature>
<evidence type="ECO:0000256" key="12">
    <source>
        <dbReference type="SAM" id="SignalP"/>
    </source>
</evidence>
<evidence type="ECO:0000256" key="8">
    <source>
        <dbReference type="ARBA" id="ARBA00026144"/>
    </source>
</evidence>
<gene>
    <name evidence="15" type="primary">LOC117567285</name>
</gene>
<dbReference type="AlphaFoldDB" id="A0A9C6WIZ9"/>
<dbReference type="PANTHER" id="PTHR14744:SF15">
    <property type="entry name" value="N-ALPHA-ACETYLTRANSFERASE 60"/>
    <property type="match status" value="1"/>
</dbReference>
<proteinExistence type="inferred from homology"/>
<dbReference type="CTD" id="79903"/>
<dbReference type="Gene3D" id="3.40.630.30">
    <property type="match status" value="1"/>
</dbReference>
<name>A0A9C6WIZ9_DROAB</name>
<dbReference type="PANTHER" id="PTHR14744">
    <property type="entry name" value="N-ALPHA-ACETYLTRANSFERASE 60"/>
    <property type="match status" value="1"/>
</dbReference>
<evidence type="ECO:0000259" key="13">
    <source>
        <dbReference type="PROSITE" id="PS51186"/>
    </source>
</evidence>
<dbReference type="GO" id="GO:0007059">
    <property type="term" value="P:chromosome segregation"/>
    <property type="evidence" value="ECO:0007669"/>
    <property type="project" value="UniProtKB-KW"/>
</dbReference>
<dbReference type="Proteomes" id="UP000515160">
    <property type="component" value="Chromosome 3"/>
</dbReference>
<comment type="catalytic activity">
    <reaction evidence="9">
        <text>L-lysyl-[protein] + acetyl-CoA = N(6)-acetyl-L-lysyl-[protein] + CoA + H(+)</text>
        <dbReference type="Rhea" id="RHEA:45948"/>
        <dbReference type="Rhea" id="RHEA-COMP:9752"/>
        <dbReference type="Rhea" id="RHEA-COMP:10731"/>
        <dbReference type="ChEBI" id="CHEBI:15378"/>
        <dbReference type="ChEBI" id="CHEBI:29969"/>
        <dbReference type="ChEBI" id="CHEBI:57287"/>
        <dbReference type="ChEBI" id="CHEBI:57288"/>
        <dbReference type="ChEBI" id="CHEBI:61930"/>
        <dbReference type="EC" id="2.3.1.48"/>
    </reaction>
</comment>
<keyword evidence="2" id="KW-0808">Transferase</keyword>
<evidence type="ECO:0000256" key="7">
    <source>
        <dbReference type="ARBA" id="ARBA00026111"/>
    </source>
</evidence>
<sequence>MSKQQLFGHLQFVLLITVAFAFVVCNKQCSKKKRTTFEQIARFNLWCTATTHGHNNCPNWKQRQQSSSFVDSMAQFTLYNKHNAPPNNDILTRVDCDCEHVPLCSINDVQLRFLVPDDLTEVRTLCQEWFPIDYPLSWYEDITSSTRFFALAAVYNLAIIGLIVAEIKPYRYVNKEVIANNISDSDDDFYTRLSGFPMQDKGILPDSMGRTADVGYILSLGVHRSHRRNGIGSLLLDALMNHLTTIERHAVKAIFLHTLTTNQPAIFFYEKRRFTLHSFLPYYYNIRGKGKDGFTYVTYINGGHPPWTHTDHFKHYASKLRHTGSLCVWMASRVQHVVRWFYHKLLTRFNVIE</sequence>
<keyword evidence="11" id="KW-0472">Membrane</keyword>
<keyword evidence="14" id="KW-1185">Reference proteome</keyword>
<evidence type="ECO:0000313" key="15">
    <source>
        <dbReference type="RefSeq" id="XP_051861237.1"/>
    </source>
</evidence>
<reference evidence="15" key="1">
    <citation type="submission" date="2025-08" db="UniProtKB">
        <authorList>
            <consortium name="RefSeq"/>
        </authorList>
    </citation>
    <scope>IDENTIFICATION</scope>
    <source>
        <strain evidence="15">15112-1751.03</strain>
        <tissue evidence="15">Whole Adult</tissue>
    </source>
</reference>
<evidence type="ECO:0000256" key="6">
    <source>
        <dbReference type="ARBA" id="ARBA00025774"/>
    </source>
</evidence>
<keyword evidence="4" id="KW-0156">Chromatin regulator</keyword>
<evidence type="ECO:0000256" key="3">
    <source>
        <dbReference type="ARBA" id="ARBA00022829"/>
    </source>
</evidence>
<dbReference type="CDD" id="cd04301">
    <property type="entry name" value="NAT_SF"/>
    <property type="match status" value="1"/>
</dbReference>
<protein>
    <recommendedName>
        <fullName evidence="8">N-alpha-acetyltransferase 60</fullName>
        <ecNumber evidence="7">2.3.1.259</ecNumber>
        <ecNumber evidence="1">2.3.1.48</ecNumber>
    </recommendedName>
</protein>
<dbReference type="InterPro" id="IPR045141">
    <property type="entry name" value="NAA60-like"/>
</dbReference>
<keyword evidence="12" id="KW-0732">Signal</keyword>
<dbReference type="FunFam" id="3.40.630.30:FF:000092">
    <property type="entry name" value="N-alpha-acetyltransferase 60 isoform X1"/>
    <property type="match status" value="1"/>
</dbReference>
<dbReference type="Pfam" id="PF00583">
    <property type="entry name" value="Acetyltransf_1"/>
    <property type="match status" value="1"/>
</dbReference>
<dbReference type="EC" id="2.3.1.259" evidence="7"/>
<dbReference type="GeneID" id="117567285"/>
<dbReference type="InterPro" id="IPR000182">
    <property type="entry name" value="GNAT_dom"/>
</dbReference>
<evidence type="ECO:0000256" key="11">
    <source>
        <dbReference type="SAM" id="Phobius"/>
    </source>
</evidence>
<keyword evidence="5" id="KW-0012">Acyltransferase</keyword>
<dbReference type="PROSITE" id="PS51186">
    <property type="entry name" value="GNAT"/>
    <property type="match status" value="1"/>
</dbReference>
<feature type="domain" description="N-acetyltransferase" evidence="13">
    <location>
        <begin position="109"/>
        <end position="317"/>
    </location>
</feature>
<evidence type="ECO:0000256" key="4">
    <source>
        <dbReference type="ARBA" id="ARBA00022853"/>
    </source>
</evidence>
<dbReference type="SUPFAM" id="SSF55729">
    <property type="entry name" value="Acyl-CoA N-acyltransferases (Nat)"/>
    <property type="match status" value="1"/>
</dbReference>
<dbReference type="GO" id="GO:0120518">
    <property type="term" value="F:protein N-terminal-methionine acetyltransferase activity"/>
    <property type="evidence" value="ECO:0007669"/>
    <property type="project" value="UniProtKB-EC"/>
</dbReference>
<feature type="chain" id="PRO_5039623260" description="N-alpha-acetyltransferase 60" evidence="12">
    <location>
        <begin position="22"/>
        <end position="353"/>
    </location>
</feature>
<evidence type="ECO:0000256" key="9">
    <source>
        <dbReference type="ARBA" id="ARBA00048017"/>
    </source>
</evidence>
<keyword evidence="3" id="KW-0159">Chromosome partition</keyword>
<accession>A0A9C6WIZ9</accession>
<dbReference type="EC" id="2.3.1.48" evidence="1"/>
<comment type="catalytic activity">
    <reaction evidence="10">
        <text>N-terminal L-methionyl-[transmembrane protein] + acetyl-CoA = N-terminal N(alpha)-acetyl-L-methionyl-[transmembrane protein] + CoA + H(+)</text>
        <dbReference type="Rhea" id="RHEA:50604"/>
        <dbReference type="Rhea" id="RHEA-COMP:12745"/>
        <dbReference type="Rhea" id="RHEA-COMP:12746"/>
        <dbReference type="ChEBI" id="CHEBI:15378"/>
        <dbReference type="ChEBI" id="CHEBI:57287"/>
        <dbReference type="ChEBI" id="CHEBI:57288"/>
        <dbReference type="ChEBI" id="CHEBI:64731"/>
        <dbReference type="ChEBI" id="CHEBI:133414"/>
        <dbReference type="EC" id="2.3.1.259"/>
    </reaction>
</comment>
<feature type="transmembrane region" description="Helical" evidence="11">
    <location>
        <begin position="148"/>
        <end position="165"/>
    </location>
</feature>
<dbReference type="RefSeq" id="XP_051861237.1">
    <property type="nucleotide sequence ID" value="XM_052005277.1"/>
</dbReference>
<dbReference type="GO" id="GO:0000139">
    <property type="term" value="C:Golgi membrane"/>
    <property type="evidence" value="ECO:0007669"/>
    <property type="project" value="TreeGrafter"/>
</dbReference>
<evidence type="ECO:0000256" key="10">
    <source>
        <dbReference type="ARBA" id="ARBA00048848"/>
    </source>
</evidence>
<evidence type="ECO:0000256" key="5">
    <source>
        <dbReference type="ARBA" id="ARBA00023315"/>
    </source>
</evidence>
<evidence type="ECO:0000256" key="2">
    <source>
        <dbReference type="ARBA" id="ARBA00022679"/>
    </source>
</evidence>
<dbReference type="GO" id="GO:0004402">
    <property type="term" value="F:histone acetyltransferase activity"/>
    <property type="evidence" value="ECO:0007669"/>
    <property type="project" value="TreeGrafter"/>
</dbReference>
<evidence type="ECO:0000256" key="1">
    <source>
        <dbReference type="ARBA" id="ARBA00013184"/>
    </source>
</evidence>
<organism evidence="14 15">
    <name type="scientific">Drosophila albomicans</name>
    <name type="common">Fruit fly</name>
    <dbReference type="NCBI Taxonomy" id="7291"/>
    <lineage>
        <taxon>Eukaryota</taxon>
        <taxon>Metazoa</taxon>
        <taxon>Ecdysozoa</taxon>
        <taxon>Arthropoda</taxon>
        <taxon>Hexapoda</taxon>
        <taxon>Insecta</taxon>
        <taxon>Pterygota</taxon>
        <taxon>Neoptera</taxon>
        <taxon>Endopterygota</taxon>
        <taxon>Diptera</taxon>
        <taxon>Brachycera</taxon>
        <taxon>Muscomorpha</taxon>
        <taxon>Ephydroidea</taxon>
        <taxon>Drosophilidae</taxon>
        <taxon>Drosophila</taxon>
    </lineage>
</organism>
<keyword evidence="11" id="KW-0812">Transmembrane</keyword>
<evidence type="ECO:0000313" key="14">
    <source>
        <dbReference type="Proteomes" id="UP000515160"/>
    </source>
</evidence>
<comment type="similarity">
    <text evidence="6">Belongs to the acetyltransferase family. NAA60 subfamily.</text>
</comment>
<keyword evidence="11" id="KW-1133">Transmembrane helix</keyword>